<feature type="compositionally biased region" description="Acidic residues" evidence="2">
    <location>
        <begin position="42"/>
        <end position="117"/>
    </location>
</feature>
<sequence>MTRDDHVPVPDQLRAPKLAKAITAGGLALALIGISPAAWADTEAEPTEEADPTEIAEDEAGDDEDELTSEEDETSEEETGEEDTSEDEGDTDEAEEDEAPTEEDSEVTEETEADGEVVDLQILNTNDFHGRLEESASAIACTVDAYREQNPNTLFTGSGDHIGASTFTSFIQQDEPSIEALNAMGLDVTSLGNHEFDQGADDFDDRVIPLSDFTWLGANARHVDTGEHLYEPYEIHEVDGVAVGFIGLNTMDMPRLVSPDGIDHIEWTALSEEANYYAEHLVEEEGADVVAVLVHEGYGGTGFADLVENAHPAIDVVFSGHTHQAYVEQEGALWVAQGGEYGEYLSHLELSFDTGSGELVDSSARLVDLSSEELACDSHPEVDAIVADAVEVAEELGAEVVASVAGEVPFARAYVESGESDNRAAASTLGELVADAQLWAVHRTNPEADFALTNSGGLRADLPLGDISIRDLGDAQPFANTLMVGSFTGEQVYTIFEQQWREDEDRFSRHGQSSNVFYTYDPEAGAGERITGIWIDGEPVDPEETYEVALNSHMAGGGGGLDIAPEALEMHDTGQNDLEAIVDYAEEQQTLQPELERGGIGVHWVTDEDTTYSPGDELAIDVSSLAWAHEDVPVGDTLEVELGETVSEEFSIDTAWTDESDERGQAEIRLEIPEETGEDGELPLVLSEPVTGTEVTLSVPIEDEADEADEYEISELNALLEDHEDEGEIRVTTRGVVTAVYPTERSFGGFYIQTEGTGGELDLDEHDVSDAIFVYAPEFVGEEPGEAEVEIGDYVEITGDATHFEGSKQLNLFADEEGEDPAEHHELTLLEDEDFAPVEPAEIEFPENPEDRDSLMGMLIAPQGDYTVTDHYDLLSYGEIGIVAGEDPLFNPTSVVDPGEPANELEAENRERLFYLDDGASDDLDGSDLELPYITADDPVRVGAAVEFEQPVIVDYDFGEYRLQPTSRLDGPEDEATPASFENTRIGNETPADRAGDLRIAGFNVLNYFVHLGEDEEGCEYYPDREGNPTTADWCDVRGAWSEEAFERQQAKIVEAINNMDADMVALQEVENSGHFHPEGDRDYAHARLVEALNEDLGYEAWDYVSEPAAVPDLENEDVIRNGYIYKPEALEVVDSWILFDEGVSELNPEHFESLDRELADIYSNAREPFAVEFQPVDGTEEDRFIAIVNHFKSKGASGVEDDDPNADQGDGQSPWNYDRVYQAQGLQAFADALVEETGTENVHLMGDFNSYENEDPLQVFFDQDYTNLSAATGDFSYMFQAEVGSLDHLISSPAATETVAQTEIWQINAVEPIALEYSRHNYTASDIFRLDQWRSSDHDPIVADIVFADSEFPPPGDDDDEDPTGISVSVDPQEVEAGEDVTVTASGFGAEEDVVVELNPTLGEFTTDDDGALTAEVTIPAETEPGEYELTVTGTSGEGSAELTVLPADAGSPGADDDDEDDTDPAGTSGTDEDGLAATGATIGWILLAALVLVGLGALVLRASRQRAENIG</sequence>
<accession>A0A7X8TIZ2</accession>
<protein>
    <submittedName>
        <fullName evidence="7">ExeM/NucH family extracellular endonuclease</fullName>
    </submittedName>
</protein>
<dbReference type="InterPro" id="IPR013783">
    <property type="entry name" value="Ig-like_fold"/>
</dbReference>
<dbReference type="SUPFAM" id="SSF56219">
    <property type="entry name" value="DNase I-like"/>
    <property type="match status" value="1"/>
</dbReference>
<dbReference type="NCBIfam" id="NF033681">
    <property type="entry name" value="ExeM_NucH_DNase"/>
    <property type="match status" value="1"/>
</dbReference>
<proteinExistence type="predicted"/>
<feature type="transmembrane region" description="Helical" evidence="3">
    <location>
        <begin position="1484"/>
        <end position="1502"/>
    </location>
</feature>
<dbReference type="Pfam" id="PF02872">
    <property type="entry name" value="5_nucleotid_C"/>
    <property type="match status" value="1"/>
</dbReference>
<evidence type="ECO:0000256" key="2">
    <source>
        <dbReference type="SAM" id="MobiDB-lite"/>
    </source>
</evidence>
<evidence type="ECO:0000259" key="6">
    <source>
        <dbReference type="Pfam" id="PF02872"/>
    </source>
</evidence>
<feature type="region of interest" description="Disordered" evidence="2">
    <location>
        <begin position="1196"/>
        <end position="1217"/>
    </location>
</feature>
<dbReference type="GO" id="GO:0005975">
    <property type="term" value="P:carbohydrate metabolic process"/>
    <property type="evidence" value="ECO:0007669"/>
    <property type="project" value="UniProtKB-ARBA"/>
</dbReference>
<dbReference type="Pfam" id="PF00149">
    <property type="entry name" value="Metallophos"/>
    <property type="match status" value="1"/>
</dbReference>
<evidence type="ECO:0000259" key="5">
    <source>
        <dbReference type="Pfam" id="PF00149"/>
    </source>
</evidence>
<dbReference type="GO" id="GO:0030288">
    <property type="term" value="C:outer membrane-bounded periplasmic space"/>
    <property type="evidence" value="ECO:0007669"/>
    <property type="project" value="TreeGrafter"/>
</dbReference>
<dbReference type="PRINTS" id="PR01607">
    <property type="entry name" value="APYRASEFAMLY"/>
</dbReference>
<reference evidence="7 8" key="1">
    <citation type="submission" date="2020-04" db="EMBL/GenBank/DDBJ databases">
        <title>Nesterenkonia sp. nov., isolated from marine sediment.</title>
        <authorList>
            <person name="Zhang G."/>
        </authorList>
    </citation>
    <scope>NUCLEOTIDE SEQUENCE [LARGE SCALE GENOMIC DNA]</scope>
    <source>
        <strain evidence="7 8">MY13</strain>
    </source>
</reference>
<dbReference type="InterPro" id="IPR004843">
    <property type="entry name" value="Calcineurin-like_PHP"/>
</dbReference>
<dbReference type="GO" id="GO:0008253">
    <property type="term" value="F:5'-nucleotidase activity"/>
    <property type="evidence" value="ECO:0007669"/>
    <property type="project" value="TreeGrafter"/>
</dbReference>
<feature type="domain" description="5'-Nucleotidase C-terminal" evidence="6">
    <location>
        <begin position="420"/>
        <end position="563"/>
    </location>
</feature>
<evidence type="ECO:0000313" key="7">
    <source>
        <dbReference type="EMBL" id="NLS09618.1"/>
    </source>
</evidence>
<dbReference type="Gene3D" id="3.60.21.10">
    <property type="match status" value="1"/>
</dbReference>
<evidence type="ECO:0000256" key="4">
    <source>
        <dbReference type="SAM" id="SignalP"/>
    </source>
</evidence>
<feature type="signal peptide" evidence="4">
    <location>
        <begin position="1"/>
        <end position="40"/>
    </location>
</feature>
<keyword evidence="7" id="KW-0540">Nuclease</keyword>
<feature type="region of interest" description="Disordered" evidence="2">
    <location>
        <begin position="966"/>
        <end position="992"/>
    </location>
</feature>
<keyword evidence="3" id="KW-0472">Membrane</keyword>
<dbReference type="GO" id="GO:0008768">
    <property type="term" value="F:UDP-sugar diphosphatase activity"/>
    <property type="evidence" value="ECO:0007669"/>
    <property type="project" value="TreeGrafter"/>
</dbReference>
<dbReference type="Proteomes" id="UP000523139">
    <property type="component" value="Unassembled WGS sequence"/>
</dbReference>
<dbReference type="Gene3D" id="3.90.780.10">
    <property type="entry name" value="5'-Nucleotidase, C-terminal domain"/>
    <property type="match status" value="1"/>
</dbReference>
<keyword evidence="3" id="KW-1133">Transmembrane helix</keyword>
<evidence type="ECO:0000256" key="1">
    <source>
        <dbReference type="ARBA" id="ARBA00022729"/>
    </source>
</evidence>
<feature type="domain" description="Calcineurin-like phosphoesterase" evidence="5">
    <location>
        <begin position="121"/>
        <end position="324"/>
    </location>
</feature>
<dbReference type="RefSeq" id="WP_168887111.1">
    <property type="nucleotide sequence ID" value="NZ_JABAHY010000004.1"/>
</dbReference>
<evidence type="ECO:0000256" key="3">
    <source>
        <dbReference type="SAM" id="Phobius"/>
    </source>
</evidence>
<keyword evidence="8" id="KW-1185">Reference proteome</keyword>
<dbReference type="InterPro" id="IPR036907">
    <property type="entry name" value="5'-Nucleotdase_C_sf"/>
</dbReference>
<dbReference type="CDD" id="cd10283">
    <property type="entry name" value="MnuA_DNase1-like"/>
    <property type="match status" value="1"/>
</dbReference>
<evidence type="ECO:0000313" key="8">
    <source>
        <dbReference type="Proteomes" id="UP000523139"/>
    </source>
</evidence>
<dbReference type="EMBL" id="JABAHY010000004">
    <property type="protein sequence ID" value="NLS09618.1"/>
    <property type="molecule type" value="Genomic_DNA"/>
</dbReference>
<dbReference type="PANTHER" id="PTHR11575:SF24">
    <property type="entry name" value="5'-NUCLEOTIDASE"/>
    <property type="match status" value="1"/>
</dbReference>
<keyword evidence="1 4" id="KW-0732">Signal</keyword>
<dbReference type="GO" id="GO:0009166">
    <property type="term" value="P:nucleotide catabolic process"/>
    <property type="evidence" value="ECO:0007669"/>
    <property type="project" value="InterPro"/>
</dbReference>
<dbReference type="Gene3D" id="3.60.10.10">
    <property type="entry name" value="Endonuclease/exonuclease/phosphatase"/>
    <property type="match status" value="1"/>
</dbReference>
<dbReference type="SUPFAM" id="SSF56300">
    <property type="entry name" value="Metallo-dependent phosphatases"/>
    <property type="match status" value="1"/>
</dbReference>
<dbReference type="InterPro" id="IPR047971">
    <property type="entry name" value="ExeM-like"/>
</dbReference>
<organism evidence="7 8">
    <name type="scientific">Nesterenkonia sedimenti</name>
    <dbReference type="NCBI Taxonomy" id="1463632"/>
    <lineage>
        <taxon>Bacteria</taxon>
        <taxon>Bacillati</taxon>
        <taxon>Actinomycetota</taxon>
        <taxon>Actinomycetes</taxon>
        <taxon>Micrococcales</taxon>
        <taxon>Micrococcaceae</taxon>
        <taxon>Nesterenkonia</taxon>
    </lineage>
</organism>
<keyword evidence="7" id="KW-0378">Hydrolase</keyword>
<keyword evidence="3" id="KW-0812">Transmembrane</keyword>
<dbReference type="InterPro" id="IPR029052">
    <property type="entry name" value="Metallo-depent_PP-like"/>
</dbReference>
<dbReference type="PANTHER" id="PTHR11575">
    <property type="entry name" value="5'-NUCLEOTIDASE-RELATED"/>
    <property type="match status" value="1"/>
</dbReference>
<feature type="region of interest" description="Disordered" evidence="2">
    <location>
        <begin position="1435"/>
        <end position="1476"/>
    </location>
</feature>
<dbReference type="InterPro" id="IPR008334">
    <property type="entry name" value="5'-Nucleotdase_C"/>
</dbReference>
<dbReference type="GO" id="GO:0004519">
    <property type="term" value="F:endonuclease activity"/>
    <property type="evidence" value="ECO:0007669"/>
    <property type="project" value="UniProtKB-KW"/>
</dbReference>
<name>A0A7X8TIZ2_9MICC</name>
<keyword evidence="7" id="KW-0255">Endonuclease</keyword>
<dbReference type="CDD" id="cd04486">
    <property type="entry name" value="YhcR_OBF_like"/>
    <property type="match status" value="1"/>
</dbReference>
<feature type="compositionally biased region" description="Acidic residues" evidence="2">
    <location>
        <begin position="1456"/>
        <end position="1465"/>
    </location>
</feature>
<gene>
    <name evidence="7" type="ORF">HGQ17_06280</name>
</gene>
<comment type="caution">
    <text evidence="7">The sequence shown here is derived from an EMBL/GenBank/DDBJ whole genome shotgun (WGS) entry which is preliminary data.</text>
</comment>
<feature type="chain" id="PRO_5030694832" evidence="4">
    <location>
        <begin position="41"/>
        <end position="1513"/>
    </location>
</feature>
<dbReference type="SUPFAM" id="SSF55816">
    <property type="entry name" value="5'-nucleotidase (syn. UDP-sugar hydrolase), C-terminal domain"/>
    <property type="match status" value="1"/>
</dbReference>
<dbReference type="InterPro" id="IPR036691">
    <property type="entry name" value="Endo/exonu/phosph_ase_sf"/>
</dbReference>
<feature type="region of interest" description="Disordered" evidence="2">
    <location>
        <begin position="39"/>
        <end position="120"/>
    </location>
</feature>
<dbReference type="Gene3D" id="2.60.40.10">
    <property type="entry name" value="Immunoglobulins"/>
    <property type="match status" value="1"/>
</dbReference>
<dbReference type="InterPro" id="IPR006179">
    <property type="entry name" value="5_nucleotidase/apyrase"/>
</dbReference>